<dbReference type="AlphaFoldDB" id="A0AB39SG17"/>
<accession>A0AB39SG17</accession>
<dbReference type="InterPro" id="IPR040570">
    <property type="entry name" value="LAL_C2"/>
</dbReference>
<dbReference type="PROSITE" id="PS50975">
    <property type="entry name" value="ATP_GRASP"/>
    <property type="match status" value="1"/>
</dbReference>
<dbReference type="EMBL" id="CP163440">
    <property type="protein sequence ID" value="XDQ64309.1"/>
    <property type="molecule type" value="Genomic_DNA"/>
</dbReference>
<keyword evidence="2 4" id="KW-0547">Nucleotide-binding</keyword>
<evidence type="ECO:0000256" key="2">
    <source>
        <dbReference type="ARBA" id="ARBA00022741"/>
    </source>
</evidence>
<dbReference type="InterPro" id="IPR041472">
    <property type="entry name" value="BL00235/CARNS1_N"/>
</dbReference>
<dbReference type="PANTHER" id="PTHR43585:SF2">
    <property type="entry name" value="ATP-GRASP ENZYME FSQD"/>
    <property type="match status" value="1"/>
</dbReference>
<dbReference type="RefSeq" id="WP_369260975.1">
    <property type="nucleotide sequence ID" value="NZ_CP163440.1"/>
</dbReference>
<dbReference type="PROSITE" id="PS00867">
    <property type="entry name" value="CPSASE_2"/>
    <property type="match status" value="1"/>
</dbReference>
<dbReference type="GO" id="GO:0046872">
    <property type="term" value="F:metal ion binding"/>
    <property type="evidence" value="ECO:0007669"/>
    <property type="project" value="InterPro"/>
</dbReference>
<dbReference type="Gene3D" id="3.30.470.20">
    <property type="entry name" value="ATP-grasp fold, B domain"/>
    <property type="match status" value="1"/>
</dbReference>
<evidence type="ECO:0000259" key="5">
    <source>
        <dbReference type="PROSITE" id="PS50975"/>
    </source>
</evidence>
<dbReference type="Gene3D" id="3.40.50.20">
    <property type="match status" value="1"/>
</dbReference>
<dbReference type="GO" id="GO:0005524">
    <property type="term" value="F:ATP binding"/>
    <property type="evidence" value="ECO:0007669"/>
    <property type="project" value="UniProtKB-UniRule"/>
</dbReference>
<evidence type="ECO:0000256" key="1">
    <source>
        <dbReference type="ARBA" id="ARBA00022598"/>
    </source>
</evidence>
<evidence type="ECO:0000313" key="6">
    <source>
        <dbReference type="EMBL" id="XDQ64309.1"/>
    </source>
</evidence>
<reference evidence="6" key="1">
    <citation type="submission" date="2024-07" db="EMBL/GenBank/DDBJ databases">
        <authorList>
            <person name="Yu S.T."/>
        </authorList>
    </citation>
    <scope>NUCLEOTIDE SEQUENCE</scope>
    <source>
        <strain evidence="6">R35</strain>
    </source>
</reference>
<dbReference type="Pfam" id="PF13535">
    <property type="entry name" value="ATP-grasp_4"/>
    <property type="match status" value="1"/>
</dbReference>
<keyword evidence="1" id="KW-0436">Ligase</keyword>
<dbReference type="Pfam" id="PF18130">
    <property type="entry name" value="ATPgrasp_N"/>
    <property type="match status" value="1"/>
</dbReference>
<dbReference type="GO" id="GO:0016874">
    <property type="term" value="F:ligase activity"/>
    <property type="evidence" value="ECO:0007669"/>
    <property type="project" value="UniProtKB-KW"/>
</dbReference>
<evidence type="ECO:0000256" key="3">
    <source>
        <dbReference type="ARBA" id="ARBA00022840"/>
    </source>
</evidence>
<dbReference type="SUPFAM" id="SSF56059">
    <property type="entry name" value="Glutathione synthetase ATP-binding domain-like"/>
    <property type="match status" value="1"/>
</dbReference>
<sequence length="420" mass="43330">MSGRLLLLIESNTTGTGRLFARRAAQRGVEPVLLCADPGRYPYVAEDGLRTVTVDTANEAALWAAVSELAGEAPIAGVLTSSEYYVPTAAAVAARLGLPGPDAEAVRACRDKAEQRRILAGAGVGVPGFAVVDEVAGAVVAAAEFGLPVVVKPVQGSGSLGVRLCADAGEVAEHARTLLAATVNERGVAAPRRILVEEYLSGPEFSVEVFGTEAVVTVAKHVGPLPVFVEVGHDVPASLPAGSERALRETAVRAVEALGLGWGAAHVELRLESTGAKVIEVNPRLAGGMIPELVRRACGIDLVLAQVLSALGEIPELERGVYARASIRFLTAERDGILTHAGALDEAVTRARAVPNVVEAAVYRVPGEPVGPAEDFRGRIGHTIAVADHPAPAAEAADRGAALLAEAVSYTHLTATEALA</sequence>
<dbReference type="PANTHER" id="PTHR43585">
    <property type="entry name" value="FUMIPYRROLE BIOSYNTHESIS PROTEIN C"/>
    <property type="match status" value="1"/>
</dbReference>
<dbReference type="InterPro" id="IPR005479">
    <property type="entry name" value="CPAse_ATP-bd"/>
</dbReference>
<dbReference type="Pfam" id="PF18603">
    <property type="entry name" value="LAL_C2"/>
    <property type="match status" value="1"/>
</dbReference>
<dbReference type="InterPro" id="IPR052032">
    <property type="entry name" value="ATP-dep_AA_Ligase"/>
</dbReference>
<gene>
    <name evidence="6" type="ORF">AB5J50_27770</name>
</gene>
<organism evidence="6">
    <name type="scientific">Streptomyces sp. R35</name>
    <dbReference type="NCBI Taxonomy" id="3238630"/>
    <lineage>
        <taxon>Bacteria</taxon>
        <taxon>Bacillati</taxon>
        <taxon>Actinomycetota</taxon>
        <taxon>Actinomycetes</taxon>
        <taxon>Kitasatosporales</taxon>
        <taxon>Streptomycetaceae</taxon>
        <taxon>Streptomyces</taxon>
    </lineage>
</organism>
<keyword evidence="3 4" id="KW-0067">ATP-binding</keyword>
<proteinExistence type="predicted"/>
<name>A0AB39SG17_9ACTN</name>
<dbReference type="SMART" id="SM01209">
    <property type="entry name" value="GARS_A"/>
    <property type="match status" value="1"/>
</dbReference>
<feature type="domain" description="ATP-grasp" evidence="5">
    <location>
        <begin position="116"/>
        <end position="311"/>
    </location>
</feature>
<dbReference type="InterPro" id="IPR011761">
    <property type="entry name" value="ATP-grasp"/>
</dbReference>
<evidence type="ECO:0000256" key="4">
    <source>
        <dbReference type="PROSITE-ProRule" id="PRU00409"/>
    </source>
</evidence>
<protein>
    <submittedName>
        <fullName evidence="6">ATP-grasp domain-containing protein</fullName>
    </submittedName>
</protein>